<keyword evidence="1" id="KW-0812">Transmembrane</keyword>
<organism evidence="2">
    <name type="scientific">Aspergillus arachidicola</name>
    <dbReference type="NCBI Taxonomy" id="656916"/>
    <lineage>
        <taxon>Eukaryota</taxon>
        <taxon>Fungi</taxon>
        <taxon>Dikarya</taxon>
        <taxon>Ascomycota</taxon>
        <taxon>Pezizomycotina</taxon>
        <taxon>Eurotiomycetes</taxon>
        <taxon>Eurotiomycetidae</taxon>
        <taxon>Eurotiales</taxon>
        <taxon>Aspergillaceae</taxon>
        <taxon>Aspergillus</taxon>
        <taxon>Aspergillus subgen. Circumdati</taxon>
    </lineage>
</organism>
<dbReference type="AlphaFoldDB" id="A0A5N6Y2V0"/>
<reference evidence="2" key="1">
    <citation type="submission" date="2019-04" db="EMBL/GenBank/DDBJ databases">
        <title>Friends and foes A comparative genomics study of 23 Aspergillus species from section Flavi.</title>
        <authorList>
            <consortium name="DOE Joint Genome Institute"/>
            <person name="Kjaerbolling I."/>
            <person name="Vesth T."/>
            <person name="Frisvad J.C."/>
            <person name="Nybo J.L."/>
            <person name="Theobald S."/>
            <person name="Kildgaard S."/>
            <person name="Isbrandt T."/>
            <person name="Kuo A."/>
            <person name="Sato A."/>
            <person name="Lyhne E.K."/>
            <person name="Kogle M.E."/>
            <person name="Wiebenga A."/>
            <person name="Kun R.S."/>
            <person name="Lubbers R.J."/>
            <person name="Makela M.R."/>
            <person name="Barry K."/>
            <person name="Chovatia M."/>
            <person name="Clum A."/>
            <person name="Daum C."/>
            <person name="Haridas S."/>
            <person name="He G."/>
            <person name="LaButti K."/>
            <person name="Lipzen A."/>
            <person name="Mondo S."/>
            <person name="Riley R."/>
            <person name="Salamov A."/>
            <person name="Simmons B.A."/>
            <person name="Magnuson J.K."/>
            <person name="Henrissat B."/>
            <person name="Mortensen U.H."/>
            <person name="Larsen T.O."/>
            <person name="Devries R.P."/>
            <person name="Grigoriev I.V."/>
            <person name="Machida M."/>
            <person name="Baker S.E."/>
            <person name="Andersen M.R."/>
        </authorList>
    </citation>
    <scope>NUCLEOTIDE SEQUENCE</scope>
    <source>
        <strain evidence="2">CBS 117612</strain>
    </source>
</reference>
<keyword evidence="1" id="KW-0472">Membrane</keyword>
<name>A0A5N6Y2V0_9EURO</name>
<protein>
    <submittedName>
        <fullName evidence="2">Uncharacterized protein</fullName>
    </submittedName>
</protein>
<dbReference type="EMBL" id="ML737160">
    <property type="protein sequence ID" value="KAE8339123.1"/>
    <property type="molecule type" value="Genomic_DNA"/>
</dbReference>
<feature type="transmembrane region" description="Helical" evidence="1">
    <location>
        <begin position="66"/>
        <end position="84"/>
    </location>
</feature>
<accession>A0A5N6Y2V0</accession>
<keyword evidence="1" id="KW-1133">Transmembrane helix</keyword>
<sequence length="107" mass="12246">MVCTHDVTPTRAVYGVGRITRRDLESIAPLFPVHNRDYRSILARRLAGVTCDHPCFFLSSVPFPSFAAHNFSFCFFSFLFPSFVDEVISIIKMMPVKNDRKKKKSQS</sequence>
<evidence type="ECO:0000313" key="2">
    <source>
        <dbReference type="EMBL" id="KAE8339123.1"/>
    </source>
</evidence>
<proteinExistence type="predicted"/>
<dbReference type="Proteomes" id="UP000325558">
    <property type="component" value="Unassembled WGS sequence"/>
</dbReference>
<evidence type="ECO:0000256" key="1">
    <source>
        <dbReference type="SAM" id="Phobius"/>
    </source>
</evidence>
<gene>
    <name evidence="2" type="ORF">BDV24DRAFT_79197</name>
</gene>